<feature type="region of interest" description="Disordered" evidence="1">
    <location>
        <begin position="1"/>
        <end position="31"/>
    </location>
</feature>
<dbReference type="GeneID" id="67011451"/>
<comment type="caution">
    <text evidence="2">The sequence shown here is derived from an EMBL/GenBank/DDBJ whole genome shotgun (WGS) entry which is preliminary data.</text>
</comment>
<accession>A0A8J2INK9</accession>
<dbReference type="RefSeq" id="XP_043174781.1">
    <property type="nucleotide sequence ID" value="XM_043318846.1"/>
</dbReference>
<dbReference type="PANTHER" id="PTHR42085">
    <property type="entry name" value="F-BOX DOMAIN-CONTAINING PROTEIN"/>
    <property type="match status" value="1"/>
</dbReference>
<sequence length="304" mass="35123">MSAMNIPATTMPGNRRSSGETLSDKTKIKSKPCATQDSSRLLKLPAELRDMTYGFVMHRPDGIKFLIQNKRNTEDVEKNPVEARPVQNMVIQGVALNPLKLVCRQLYIETLGLLLESSNVHFRCRLGTNLESRRRTLSRFIDQCKTYRFAALNQVTIDVSNCKLFTDPFPPIEFVKSLQRINSKICAETPRITVHVRDHWWDQCEVVRYEWIQWAFVLQEGLRNKSTIAVPDAVREDSWVLGVQLYIKRAFKHTSISENCRLMFSSYFPEDNVHREAQDWYGGHFNEKTATIIEQARKALEDGI</sequence>
<dbReference type="OrthoDB" id="4790878at2759"/>
<gene>
    <name evidence="2" type="ORF">ALTATR162_LOCUS11204</name>
</gene>
<proteinExistence type="predicted"/>
<organism evidence="2 3">
    <name type="scientific">Alternaria atra</name>
    <dbReference type="NCBI Taxonomy" id="119953"/>
    <lineage>
        <taxon>Eukaryota</taxon>
        <taxon>Fungi</taxon>
        <taxon>Dikarya</taxon>
        <taxon>Ascomycota</taxon>
        <taxon>Pezizomycotina</taxon>
        <taxon>Dothideomycetes</taxon>
        <taxon>Pleosporomycetidae</taxon>
        <taxon>Pleosporales</taxon>
        <taxon>Pleosporineae</taxon>
        <taxon>Pleosporaceae</taxon>
        <taxon>Alternaria</taxon>
        <taxon>Alternaria sect. Ulocladioides</taxon>
    </lineage>
</organism>
<dbReference type="InterPro" id="IPR038883">
    <property type="entry name" value="AN11006-like"/>
</dbReference>
<evidence type="ECO:0000313" key="2">
    <source>
        <dbReference type="EMBL" id="CAG5185036.1"/>
    </source>
</evidence>
<evidence type="ECO:0000256" key="1">
    <source>
        <dbReference type="SAM" id="MobiDB-lite"/>
    </source>
</evidence>
<evidence type="ECO:0000313" key="3">
    <source>
        <dbReference type="Proteomes" id="UP000676310"/>
    </source>
</evidence>
<feature type="compositionally biased region" description="Polar residues" evidence="1">
    <location>
        <begin position="7"/>
        <end position="21"/>
    </location>
</feature>
<keyword evidence="3" id="KW-1185">Reference proteome</keyword>
<dbReference type="PANTHER" id="PTHR42085:SF1">
    <property type="entry name" value="F-BOX DOMAIN-CONTAINING PROTEIN"/>
    <property type="match status" value="1"/>
</dbReference>
<dbReference type="AlphaFoldDB" id="A0A8J2INK9"/>
<protein>
    <submittedName>
        <fullName evidence="2">Uncharacterized protein</fullName>
    </submittedName>
</protein>
<dbReference type="EMBL" id="CAJRGZ010000030">
    <property type="protein sequence ID" value="CAG5185036.1"/>
    <property type="molecule type" value="Genomic_DNA"/>
</dbReference>
<name>A0A8J2INK9_9PLEO</name>
<dbReference type="Proteomes" id="UP000676310">
    <property type="component" value="Unassembled WGS sequence"/>
</dbReference>
<reference evidence="2" key="1">
    <citation type="submission" date="2021-05" db="EMBL/GenBank/DDBJ databases">
        <authorList>
            <person name="Stam R."/>
        </authorList>
    </citation>
    <scope>NUCLEOTIDE SEQUENCE</scope>
    <source>
        <strain evidence="2">CS162</strain>
    </source>
</reference>